<feature type="domain" description="C2" evidence="3">
    <location>
        <begin position="175"/>
        <end position="312"/>
    </location>
</feature>
<feature type="region of interest" description="Disordered" evidence="2">
    <location>
        <begin position="713"/>
        <end position="861"/>
    </location>
</feature>
<dbReference type="InterPro" id="IPR008936">
    <property type="entry name" value="Rho_GTPase_activation_prot"/>
</dbReference>
<dbReference type="Pfam" id="PF00616">
    <property type="entry name" value="RasGAP"/>
    <property type="match status" value="1"/>
</dbReference>
<dbReference type="Proteomes" id="UP000305067">
    <property type="component" value="Unassembled WGS sequence"/>
</dbReference>
<dbReference type="Gene3D" id="2.60.40.150">
    <property type="entry name" value="C2 domain"/>
    <property type="match status" value="1"/>
</dbReference>
<dbReference type="SUPFAM" id="SSF48350">
    <property type="entry name" value="GTPase activation domain, GAP"/>
    <property type="match status" value="1"/>
</dbReference>
<organism evidence="5 6">
    <name type="scientific">Pterulicium gracile</name>
    <dbReference type="NCBI Taxonomy" id="1884261"/>
    <lineage>
        <taxon>Eukaryota</taxon>
        <taxon>Fungi</taxon>
        <taxon>Dikarya</taxon>
        <taxon>Basidiomycota</taxon>
        <taxon>Agaricomycotina</taxon>
        <taxon>Agaricomycetes</taxon>
        <taxon>Agaricomycetidae</taxon>
        <taxon>Agaricales</taxon>
        <taxon>Pleurotineae</taxon>
        <taxon>Pterulaceae</taxon>
        <taxon>Pterulicium</taxon>
    </lineage>
</organism>
<evidence type="ECO:0000259" key="3">
    <source>
        <dbReference type="PROSITE" id="PS50004"/>
    </source>
</evidence>
<dbReference type="AlphaFoldDB" id="A0A5C3QYX4"/>
<name>A0A5C3QYX4_9AGAR</name>
<evidence type="ECO:0000256" key="2">
    <source>
        <dbReference type="SAM" id="MobiDB-lite"/>
    </source>
</evidence>
<dbReference type="InterPro" id="IPR000008">
    <property type="entry name" value="C2_dom"/>
</dbReference>
<keyword evidence="6" id="KW-1185">Reference proteome</keyword>
<feature type="domain" description="Ras-GAP" evidence="4">
    <location>
        <begin position="370"/>
        <end position="573"/>
    </location>
</feature>
<dbReference type="PANTHER" id="PTHR10194">
    <property type="entry name" value="RAS GTPASE-ACTIVATING PROTEINS"/>
    <property type="match status" value="1"/>
</dbReference>
<dbReference type="SUPFAM" id="SSF49562">
    <property type="entry name" value="C2 domain (Calcium/lipid-binding domain, CaLB)"/>
    <property type="match status" value="1"/>
</dbReference>
<reference evidence="5 6" key="1">
    <citation type="journal article" date="2019" name="Nat. Ecol. Evol.">
        <title>Megaphylogeny resolves global patterns of mushroom evolution.</title>
        <authorList>
            <person name="Varga T."/>
            <person name="Krizsan K."/>
            <person name="Foldi C."/>
            <person name="Dima B."/>
            <person name="Sanchez-Garcia M."/>
            <person name="Sanchez-Ramirez S."/>
            <person name="Szollosi G.J."/>
            <person name="Szarkandi J.G."/>
            <person name="Papp V."/>
            <person name="Albert L."/>
            <person name="Andreopoulos W."/>
            <person name="Angelini C."/>
            <person name="Antonin V."/>
            <person name="Barry K.W."/>
            <person name="Bougher N.L."/>
            <person name="Buchanan P."/>
            <person name="Buyck B."/>
            <person name="Bense V."/>
            <person name="Catcheside P."/>
            <person name="Chovatia M."/>
            <person name="Cooper J."/>
            <person name="Damon W."/>
            <person name="Desjardin D."/>
            <person name="Finy P."/>
            <person name="Geml J."/>
            <person name="Haridas S."/>
            <person name="Hughes K."/>
            <person name="Justo A."/>
            <person name="Karasinski D."/>
            <person name="Kautmanova I."/>
            <person name="Kiss B."/>
            <person name="Kocsube S."/>
            <person name="Kotiranta H."/>
            <person name="LaButti K.M."/>
            <person name="Lechner B.E."/>
            <person name="Liimatainen K."/>
            <person name="Lipzen A."/>
            <person name="Lukacs Z."/>
            <person name="Mihaltcheva S."/>
            <person name="Morgado L.N."/>
            <person name="Niskanen T."/>
            <person name="Noordeloos M.E."/>
            <person name="Ohm R.A."/>
            <person name="Ortiz-Santana B."/>
            <person name="Ovrebo C."/>
            <person name="Racz N."/>
            <person name="Riley R."/>
            <person name="Savchenko A."/>
            <person name="Shiryaev A."/>
            <person name="Soop K."/>
            <person name="Spirin V."/>
            <person name="Szebenyi C."/>
            <person name="Tomsovsky M."/>
            <person name="Tulloss R.E."/>
            <person name="Uehling J."/>
            <person name="Grigoriev I.V."/>
            <person name="Vagvolgyi C."/>
            <person name="Papp T."/>
            <person name="Martin F.M."/>
            <person name="Miettinen O."/>
            <person name="Hibbett D.S."/>
            <person name="Nagy L.G."/>
        </authorList>
    </citation>
    <scope>NUCLEOTIDE SEQUENCE [LARGE SCALE GENOMIC DNA]</scope>
    <source>
        <strain evidence="5 6">CBS 309.79</strain>
    </source>
</reference>
<dbReference type="Pfam" id="PF00168">
    <property type="entry name" value="C2"/>
    <property type="match status" value="1"/>
</dbReference>
<dbReference type="EMBL" id="ML178815">
    <property type="protein sequence ID" value="TFL06548.1"/>
    <property type="molecule type" value="Genomic_DNA"/>
</dbReference>
<keyword evidence="1" id="KW-0343">GTPase activation</keyword>
<proteinExistence type="predicted"/>
<dbReference type="InterPro" id="IPR035892">
    <property type="entry name" value="C2_domain_sf"/>
</dbReference>
<dbReference type="Gene3D" id="1.10.506.10">
    <property type="entry name" value="GTPase Activation - p120gap, domain 1"/>
    <property type="match status" value="1"/>
</dbReference>
<dbReference type="PROSITE" id="PS50018">
    <property type="entry name" value="RAS_GTPASE_ACTIV_2"/>
    <property type="match status" value="1"/>
</dbReference>
<dbReference type="PROSITE" id="PS50004">
    <property type="entry name" value="C2"/>
    <property type="match status" value="1"/>
</dbReference>
<dbReference type="InterPro" id="IPR001936">
    <property type="entry name" value="RasGAP_dom"/>
</dbReference>
<dbReference type="OrthoDB" id="775356at2759"/>
<accession>A0A5C3QYX4</accession>
<dbReference type="CDD" id="cd05137">
    <property type="entry name" value="RasGAP_CLA2_BUD2"/>
    <property type="match status" value="1"/>
</dbReference>
<dbReference type="SMART" id="SM00323">
    <property type="entry name" value="RasGAP"/>
    <property type="match status" value="1"/>
</dbReference>
<dbReference type="PANTHER" id="PTHR10194:SF60">
    <property type="entry name" value="RAS GTPASE-ACTIVATING PROTEIN RASKOL"/>
    <property type="match status" value="1"/>
</dbReference>
<protein>
    <submittedName>
        <fullName evidence="5">Rho GTPase activation protein</fullName>
    </submittedName>
</protein>
<dbReference type="InterPro" id="IPR039360">
    <property type="entry name" value="Ras_GTPase"/>
</dbReference>
<dbReference type="SMART" id="SM00239">
    <property type="entry name" value="C2"/>
    <property type="match status" value="1"/>
</dbReference>
<feature type="region of interest" description="Disordered" evidence="2">
    <location>
        <begin position="33"/>
        <end position="57"/>
    </location>
</feature>
<gene>
    <name evidence="5" type="ORF">BDV98DRAFT_624969</name>
</gene>
<sequence length="861" mass="97377">MSSSPWVSSTANDRERDFLVSANLYLSAQASATLRKPAPSKKKGDKRDFPNTYVEDTGGKKKASWLAVARGSTAGGQWRTVTVKLSEEGERCMLNIYVDDSFLYQTIFLHLLNHTDIRQVDTSLFLRKDCIAIYSTTSQRWCSSPMNEPVYLQFANRDACASWLALFRSYAVPEVYGRWFYHTDGGSYRMWRQVDLTVSQARNIGSAKTLYDRRPSLPNITGDGISDQESADTDVFCEIKLNNILCGRTTVKRRSQGMIDWHESFTFPDLPPFDELDIPLWKEKKNAKTEILGHVSIPLQHFRRGEIIDAWYPVVSRGPVAGDVHIGDLRLKITVEEEIVLPLSAYNALLKTLTSRNLLDWTTDLDNRLKVKNLSHQLMSIAVAKNVLVEQVADLAEREVESSATTKHTLFRGNTTFTKTMEACLTFYGKPFLEASVGTVVRRLCAENISIEIDPIRSAGKSPREMEKSVDLLIHWCGEFWKQIYSVRAECPIEIRKMFAHIRRTVEKKYGNSEPLDDTPSVSWQSISAFCFLRFIVPAVLHPHLFGLCPGLPPIAVQRTLTLIAKSLQSLANMNMNQPKEEFMRSLSTFLKDSKVAMIDYIHYISTYSPTEGNTPQGSSYDRQDRTNLVNAVRQRAQTMPILDREAIPALPYLLDIPRHLAVITSAVLRNSKEMEQAGNQAEPRDRQLIELCSRCFEIEENALNRVTHLASKVSAAKQPTPAPTSALSRVPTSEAEPAVYGSSPRRPRRLHRPSSAPPSDSEAAKARHRIPVLRGDPTLYMHTPERSPPLESRGRVDPLHNKPTRHRTHKTLSSESIPAFHRNDDVHSHIPPTRRNMDDDTSDDGARKKKGILRGFLRRD</sequence>
<evidence type="ECO:0000256" key="1">
    <source>
        <dbReference type="ARBA" id="ARBA00022468"/>
    </source>
</evidence>
<dbReference type="STRING" id="1884261.A0A5C3QYX4"/>
<dbReference type="GO" id="GO:0005096">
    <property type="term" value="F:GTPase activator activity"/>
    <property type="evidence" value="ECO:0007669"/>
    <property type="project" value="UniProtKB-KW"/>
</dbReference>
<evidence type="ECO:0000259" key="4">
    <source>
        <dbReference type="PROSITE" id="PS50018"/>
    </source>
</evidence>
<evidence type="ECO:0000313" key="5">
    <source>
        <dbReference type="EMBL" id="TFL06548.1"/>
    </source>
</evidence>
<evidence type="ECO:0000313" key="6">
    <source>
        <dbReference type="Proteomes" id="UP000305067"/>
    </source>
</evidence>